<dbReference type="SUPFAM" id="SSF51206">
    <property type="entry name" value="cAMP-binding domain-like"/>
    <property type="match status" value="1"/>
</dbReference>
<dbReference type="SMART" id="SM00100">
    <property type="entry name" value="cNMP"/>
    <property type="match status" value="1"/>
</dbReference>
<proteinExistence type="predicted"/>
<dbReference type="InterPro" id="IPR014710">
    <property type="entry name" value="RmlC-like_jellyroll"/>
</dbReference>
<feature type="domain" description="HTH crp-type" evidence="14">
    <location>
        <begin position="172"/>
        <end position="245"/>
    </location>
</feature>
<evidence type="ECO:0000256" key="4">
    <source>
        <dbReference type="ARBA" id="ARBA00022491"/>
    </source>
</evidence>
<dbReference type="Proteomes" id="UP000291822">
    <property type="component" value="Unassembled WGS sequence"/>
</dbReference>
<keyword evidence="9" id="KW-0238">DNA-binding</keyword>
<evidence type="ECO:0000256" key="12">
    <source>
        <dbReference type="ARBA" id="ARBA00031697"/>
    </source>
</evidence>
<dbReference type="GO" id="GO:0003824">
    <property type="term" value="F:catalytic activity"/>
    <property type="evidence" value="ECO:0007669"/>
    <property type="project" value="UniProtKB-KW"/>
</dbReference>
<dbReference type="Gene3D" id="2.60.120.10">
    <property type="entry name" value="Jelly Rolls"/>
    <property type="match status" value="1"/>
</dbReference>
<keyword evidence="5" id="KW-0021">Allosteric enzyme</keyword>
<gene>
    <name evidence="15" type="ORF">EZM97_05460</name>
</gene>
<dbReference type="GO" id="GO:0003700">
    <property type="term" value="F:DNA-binding transcription factor activity"/>
    <property type="evidence" value="ECO:0007669"/>
    <property type="project" value="TreeGrafter"/>
</dbReference>
<comment type="subunit">
    <text evidence="2">Homodimer.</text>
</comment>
<evidence type="ECO:0000256" key="8">
    <source>
        <dbReference type="ARBA" id="ARBA00023026"/>
    </source>
</evidence>
<reference evidence="15 16" key="1">
    <citation type="submission" date="2019-02" db="EMBL/GenBank/DDBJ databases">
        <title>Dyella amyloliquefaciens sp. nov., isolated from forest soil.</title>
        <authorList>
            <person name="Gao Z.-H."/>
            <person name="Qiu L.-H."/>
        </authorList>
    </citation>
    <scope>NUCLEOTIDE SEQUENCE [LARGE SCALE GENOMIC DNA]</scope>
    <source>
        <strain evidence="15 16">KACC 12747</strain>
    </source>
</reference>
<dbReference type="Pfam" id="PF13545">
    <property type="entry name" value="HTH_Crp_2"/>
    <property type="match status" value="1"/>
</dbReference>
<evidence type="ECO:0000259" key="13">
    <source>
        <dbReference type="PROSITE" id="PS50042"/>
    </source>
</evidence>
<dbReference type="InterPro" id="IPR000595">
    <property type="entry name" value="cNMP-bd_dom"/>
</dbReference>
<dbReference type="PRINTS" id="PR00034">
    <property type="entry name" value="HTHCRP"/>
</dbReference>
<evidence type="ECO:0000256" key="1">
    <source>
        <dbReference type="ARBA" id="ARBA00004496"/>
    </source>
</evidence>
<evidence type="ECO:0000256" key="9">
    <source>
        <dbReference type="ARBA" id="ARBA00023125"/>
    </source>
</evidence>
<keyword evidence="6" id="KW-0973">c-di-GMP</keyword>
<feature type="domain" description="Cyclic nucleotide-binding" evidence="13">
    <location>
        <begin position="63"/>
        <end position="115"/>
    </location>
</feature>
<dbReference type="CDD" id="cd00038">
    <property type="entry name" value="CAP_ED"/>
    <property type="match status" value="1"/>
</dbReference>
<dbReference type="PROSITE" id="PS51063">
    <property type="entry name" value="HTH_CRP_2"/>
    <property type="match status" value="1"/>
</dbReference>
<dbReference type="GO" id="GO:0003677">
    <property type="term" value="F:DNA binding"/>
    <property type="evidence" value="ECO:0007669"/>
    <property type="project" value="UniProtKB-KW"/>
</dbReference>
<dbReference type="Pfam" id="PF00027">
    <property type="entry name" value="cNMP_binding"/>
    <property type="match status" value="1"/>
</dbReference>
<dbReference type="SUPFAM" id="SSF46785">
    <property type="entry name" value="Winged helix' DNA-binding domain"/>
    <property type="match status" value="1"/>
</dbReference>
<dbReference type="AlphaFoldDB" id="A0A4R0Z368"/>
<evidence type="ECO:0000256" key="6">
    <source>
        <dbReference type="ARBA" id="ARBA00022636"/>
    </source>
</evidence>
<name>A0A4R0Z368_9GAMM</name>
<protein>
    <recommendedName>
        <fullName evidence="3">CRP-like protein Clp</fullName>
    </recommendedName>
    <alternativeName>
        <fullName evidence="12">Catabolite activation-like protein</fullName>
    </alternativeName>
</protein>
<dbReference type="InterPro" id="IPR050397">
    <property type="entry name" value="Env_Response_Regulators"/>
</dbReference>
<dbReference type="CDD" id="cd00092">
    <property type="entry name" value="HTH_CRP"/>
    <property type="match status" value="1"/>
</dbReference>
<sequence>MFRYKESDMSVAYAPSDSIRPSHRGIHAPGCAGCAHVSACQAGGYGRDELSGMRSIVERAGLLRDGEYLYRPRSPFRSLYAVQSGMAKTVSVDSAGREMVLAFHLPGELFGLDAICLGYHDNAVISLGRTQFCRFPFEALRCLANREPEVQWHLINTMSRQIHHQSLSSGDYPAEERMAAFLVDLVDRRASLGLATDHLPLPMSRADIGNHLRLATETVSRLFARFRDAGFVRIERHVVHLNDLRGLREVARHVLER</sequence>
<comment type="subcellular location">
    <subcellularLocation>
        <location evidence="1">Cytoplasm</location>
    </subcellularLocation>
</comment>
<dbReference type="PROSITE" id="PS50042">
    <property type="entry name" value="CNMP_BINDING_3"/>
    <property type="match status" value="1"/>
</dbReference>
<comment type="caution">
    <text evidence="15">The sequence shown here is derived from an EMBL/GenBank/DDBJ whole genome shotgun (WGS) entry which is preliminary data.</text>
</comment>
<dbReference type="InterPro" id="IPR018490">
    <property type="entry name" value="cNMP-bd_dom_sf"/>
</dbReference>
<dbReference type="InterPro" id="IPR012318">
    <property type="entry name" value="HTH_CRP"/>
</dbReference>
<evidence type="ECO:0000259" key="14">
    <source>
        <dbReference type="PROSITE" id="PS51063"/>
    </source>
</evidence>
<evidence type="ECO:0000256" key="11">
    <source>
        <dbReference type="ARBA" id="ARBA00023163"/>
    </source>
</evidence>
<dbReference type="PANTHER" id="PTHR24567:SF75">
    <property type="entry name" value="FUMARATE AND NITRATE REDUCTION REGULATORY PROTEIN"/>
    <property type="match status" value="1"/>
</dbReference>
<accession>A0A4R0Z368</accession>
<evidence type="ECO:0000256" key="3">
    <source>
        <dbReference type="ARBA" id="ARBA00020769"/>
    </source>
</evidence>
<keyword evidence="8" id="KW-0843">Virulence</keyword>
<dbReference type="InterPro" id="IPR036390">
    <property type="entry name" value="WH_DNA-bd_sf"/>
</dbReference>
<organism evidence="15 16">
    <name type="scientific">Dyella soli</name>
    <dbReference type="NCBI Taxonomy" id="522319"/>
    <lineage>
        <taxon>Bacteria</taxon>
        <taxon>Pseudomonadati</taxon>
        <taxon>Pseudomonadota</taxon>
        <taxon>Gammaproteobacteria</taxon>
        <taxon>Lysobacterales</taxon>
        <taxon>Rhodanobacteraceae</taxon>
        <taxon>Dyella</taxon>
    </lineage>
</organism>
<dbReference type="GO" id="GO:0005829">
    <property type="term" value="C:cytosol"/>
    <property type="evidence" value="ECO:0007669"/>
    <property type="project" value="TreeGrafter"/>
</dbReference>
<dbReference type="SMART" id="SM00419">
    <property type="entry name" value="HTH_CRP"/>
    <property type="match status" value="1"/>
</dbReference>
<evidence type="ECO:0000313" key="16">
    <source>
        <dbReference type="Proteomes" id="UP000291822"/>
    </source>
</evidence>
<keyword evidence="10" id="KW-0010">Activator</keyword>
<evidence type="ECO:0000313" key="15">
    <source>
        <dbReference type="EMBL" id="TCI12780.1"/>
    </source>
</evidence>
<keyword evidence="16" id="KW-1185">Reference proteome</keyword>
<dbReference type="PANTHER" id="PTHR24567">
    <property type="entry name" value="CRP FAMILY TRANSCRIPTIONAL REGULATORY PROTEIN"/>
    <property type="match status" value="1"/>
</dbReference>
<dbReference type="Gene3D" id="1.10.10.10">
    <property type="entry name" value="Winged helix-like DNA-binding domain superfamily/Winged helix DNA-binding domain"/>
    <property type="match status" value="1"/>
</dbReference>
<keyword evidence="11" id="KW-0804">Transcription</keyword>
<evidence type="ECO:0000256" key="10">
    <source>
        <dbReference type="ARBA" id="ARBA00023159"/>
    </source>
</evidence>
<dbReference type="InterPro" id="IPR036388">
    <property type="entry name" value="WH-like_DNA-bd_sf"/>
</dbReference>
<dbReference type="EMBL" id="SJTG01000001">
    <property type="protein sequence ID" value="TCI12780.1"/>
    <property type="molecule type" value="Genomic_DNA"/>
</dbReference>
<evidence type="ECO:0000256" key="2">
    <source>
        <dbReference type="ARBA" id="ARBA00011738"/>
    </source>
</evidence>
<keyword evidence="4" id="KW-0678">Repressor</keyword>
<evidence type="ECO:0000256" key="7">
    <source>
        <dbReference type="ARBA" id="ARBA00023015"/>
    </source>
</evidence>
<keyword evidence="7" id="KW-0805">Transcription regulation</keyword>
<evidence type="ECO:0000256" key="5">
    <source>
        <dbReference type="ARBA" id="ARBA00022533"/>
    </source>
</evidence>